<sequence length="182" mass="20694">MPYDERGLREMQFHMPIRASTYLNLESFANNTTQKSSPQKFSLPCRLTCHERMRGQITTGSEARHFAPLRPVACGKCDSNLDAFPPSLLRRVRNRSNGHSPGPKQKQDRSLQPAETVRPIRFGMLHNQFGTCRERDLRTAVLMIHAHGSEIIAWPSDCNLARPSLRVAPRKCAENMEARDVL</sequence>
<dbReference type="Proteomes" id="UP000225277">
    <property type="component" value="Unassembled WGS sequence"/>
</dbReference>
<feature type="region of interest" description="Disordered" evidence="1">
    <location>
        <begin position="92"/>
        <end position="113"/>
    </location>
</feature>
<reference evidence="2 3" key="1">
    <citation type="submission" date="2016-03" db="EMBL/GenBank/DDBJ databases">
        <authorList>
            <person name="Ploux O."/>
        </authorList>
    </citation>
    <scope>NUCLEOTIDE SEQUENCE [LARGE SCALE GENOMIC DNA]</scope>
    <source>
        <strain evidence="2 3">URUG2</strain>
    </source>
</reference>
<accession>A0A2D3VG10</accession>
<name>A0A2D3VG10_9PEZI</name>
<evidence type="ECO:0000313" key="3">
    <source>
        <dbReference type="Proteomes" id="UP000225277"/>
    </source>
</evidence>
<protein>
    <submittedName>
        <fullName evidence="2">Uncharacterized protein</fullName>
    </submittedName>
</protein>
<dbReference type="EMBL" id="FJUY01000012">
    <property type="protein sequence ID" value="CZT21854.1"/>
    <property type="molecule type" value="Genomic_DNA"/>
</dbReference>
<dbReference type="RefSeq" id="XP_023628743.1">
    <property type="nucleotide sequence ID" value="XM_023772975.1"/>
</dbReference>
<dbReference type="GeneID" id="35602833"/>
<dbReference type="AlphaFoldDB" id="A0A2D3VG10"/>
<evidence type="ECO:0000256" key="1">
    <source>
        <dbReference type="SAM" id="MobiDB-lite"/>
    </source>
</evidence>
<proteinExistence type="predicted"/>
<organism evidence="2 3">
    <name type="scientific">Ramularia collo-cygni</name>
    <dbReference type="NCBI Taxonomy" id="112498"/>
    <lineage>
        <taxon>Eukaryota</taxon>
        <taxon>Fungi</taxon>
        <taxon>Dikarya</taxon>
        <taxon>Ascomycota</taxon>
        <taxon>Pezizomycotina</taxon>
        <taxon>Dothideomycetes</taxon>
        <taxon>Dothideomycetidae</taxon>
        <taxon>Mycosphaerellales</taxon>
        <taxon>Mycosphaerellaceae</taxon>
        <taxon>Ramularia</taxon>
    </lineage>
</organism>
<evidence type="ECO:0000313" key="2">
    <source>
        <dbReference type="EMBL" id="CZT21854.1"/>
    </source>
</evidence>
<gene>
    <name evidence="2" type="ORF">RCC_07721</name>
</gene>
<keyword evidence="3" id="KW-1185">Reference proteome</keyword>